<dbReference type="PROSITE" id="PS50157">
    <property type="entry name" value="ZINC_FINGER_C2H2_2"/>
    <property type="match status" value="2"/>
</dbReference>
<dbReference type="OMA" id="CKEHISS"/>
<feature type="region of interest" description="Disordered" evidence="11">
    <location>
        <begin position="303"/>
        <end position="322"/>
    </location>
</feature>
<feature type="domain" description="C2H2-type" evidence="12">
    <location>
        <begin position="914"/>
        <end position="941"/>
    </location>
</feature>
<dbReference type="GO" id="GO:0008270">
    <property type="term" value="F:zinc ion binding"/>
    <property type="evidence" value="ECO:0007669"/>
    <property type="project" value="UniProtKB-KW"/>
</dbReference>
<dbReference type="SUPFAM" id="SSF57667">
    <property type="entry name" value="beta-beta-alpha zinc fingers"/>
    <property type="match status" value="1"/>
</dbReference>
<accession>T1FR96</accession>
<dbReference type="FunFam" id="3.30.160.60:FF:000100">
    <property type="entry name" value="Zinc finger 45-like"/>
    <property type="match status" value="1"/>
</dbReference>
<evidence type="ECO:0000259" key="12">
    <source>
        <dbReference type="PROSITE" id="PS50157"/>
    </source>
</evidence>
<feature type="region of interest" description="Disordered" evidence="11">
    <location>
        <begin position="153"/>
        <end position="175"/>
    </location>
</feature>
<dbReference type="SMART" id="SM00355">
    <property type="entry name" value="ZnF_C2H2"/>
    <property type="match status" value="3"/>
</dbReference>
<dbReference type="GO" id="GO:0005634">
    <property type="term" value="C:nucleus"/>
    <property type="evidence" value="ECO:0007669"/>
    <property type="project" value="UniProtKB-SubCell"/>
</dbReference>
<sequence length="976" mass="108699">MTDIEPSLDESILNQPSTAEISISSVDWKLITRNLQHGFLQLCNKYVTYKHTMEVLGVISVSIDNKQHELVVKINNTLKRMQLPQSEQPQQTLQHQFNEQCSNKSLQQKSMQNCKEHISSRSQQQLAKKIKIGLNKESFRKSLNKLENVKSSTSSTLASDNLKNQQDSSNIEKNVHSVDLNNDKISRSSDIKVFDYKSSVSTNDISIICNKITQETSFVGTTNNIVASADSEQIIEVAVPTQRQSRVRTLRKCHGRKQSTPLKLSHVRNMEHDGTVATCVDDDVEDEVSDDCNKNNNIESCSLNDDDEKSSFNNSTDNNEEKNEIHDVTMEDNDVNLTTASDQIHGIEINTDNGANIEASSDTTAYMCATDEDDLEDDDEMLILPASSVDFADNNSVQIKSNENSTHDHVDSKRQSVNDINENYDASNDNIENALIVFDEQDEFDTDNEEFDDDEDNISDSDVYPPKRKKPTRKQSNSHESKTNKDHLKVCSTLRAMLTEPVDQIPSLLTSATIPSGKNRCVQGAKNDGNFAHLRSVTRNSYVVIAPDKNDEDCEDDEEVDDNVNKDEVIIDDEDGECILKSAVLSGVIHIKEEADNDEVATTSVSHSKGVCVLDSSQYNVENNKQHNNITFRMQPNSNNTFSTTRQILPAPSNNILTNPILAILPNNSALQQPHQQQQIINQQLQQQHQQQQIINQQIQQQQANMPRLLQPTTLFTISDEAGNSLNNCFSLQLTQLAKNVLNVSGNTTQFPLVGSSLQTQQLSSSATPLLSATSNARLIASKPPQKNESDFVVDAFADNLNSMASATTTSSNNVNNSNSSGKKFCRRRLNEDILSPAELAEYVGTCDEVISAPSIQRPYLCSSCQATCPSLIDYFRHTLNEHNTFICHQCGKHFTTKSSLLRHRPIHTGLRRFACAICCKAFYRKDKCKAHIKKHLNSDSNSIVSINNSLASANNDGAEIKTGYIVLSSSSVDIK</sequence>
<dbReference type="InParanoid" id="T1FR96"/>
<dbReference type="EMBL" id="KB097700">
    <property type="protein sequence ID" value="ESN91448.1"/>
    <property type="molecule type" value="Genomic_DNA"/>
</dbReference>
<evidence type="ECO:0000256" key="8">
    <source>
        <dbReference type="ARBA" id="ARBA00023163"/>
    </source>
</evidence>
<keyword evidence="7" id="KW-0238">DNA-binding</keyword>
<dbReference type="EnsemblMetazoa" id="HelroT189696">
    <property type="protein sequence ID" value="HelroP189696"/>
    <property type="gene ID" value="HelroG189696"/>
</dbReference>
<evidence type="ECO:0000313" key="14">
    <source>
        <dbReference type="EnsemblMetazoa" id="HelroP189696"/>
    </source>
</evidence>
<evidence type="ECO:0000256" key="3">
    <source>
        <dbReference type="ARBA" id="ARBA00022737"/>
    </source>
</evidence>
<dbReference type="EMBL" id="AMQM01002067">
    <property type="status" value="NOT_ANNOTATED_CDS"/>
    <property type="molecule type" value="Genomic_DNA"/>
</dbReference>
<dbReference type="eggNOG" id="KOG1721">
    <property type="taxonomic scope" value="Eukaryota"/>
</dbReference>
<dbReference type="GeneID" id="20211343"/>
<reference evidence="14" key="3">
    <citation type="submission" date="2015-06" db="UniProtKB">
        <authorList>
            <consortium name="EnsemblMetazoa"/>
        </authorList>
    </citation>
    <scope>IDENTIFICATION</scope>
</reference>
<keyword evidence="9" id="KW-0539">Nucleus</keyword>
<keyword evidence="4 10" id="KW-0863">Zinc-finger</keyword>
<dbReference type="InterPro" id="IPR013087">
    <property type="entry name" value="Znf_C2H2_type"/>
</dbReference>
<keyword evidence="15" id="KW-1185">Reference proteome</keyword>
<dbReference type="GO" id="GO:0000978">
    <property type="term" value="F:RNA polymerase II cis-regulatory region sequence-specific DNA binding"/>
    <property type="evidence" value="ECO:0000318"/>
    <property type="project" value="GO_Central"/>
</dbReference>
<dbReference type="Proteomes" id="UP000015101">
    <property type="component" value="Unassembled WGS sequence"/>
</dbReference>
<dbReference type="Gene3D" id="3.30.160.60">
    <property type="entry name" value="Classic Zinc Finger"/>
    <property type="match status" value="1"/>
</dbReference>
<keyword evidence="2" id="KW-0479">Metal-binding</keyword>
<proteinExistence type="predicted"/>
<dbReference type="InterPro" id="IPR036236">
    <property type="entry name" value="Znf_C2H2_sf"/>
</dbReference>
<dbReference type="OrthoDB" id="6077919at2759"/>
<feature type="compositionally biased region" description="Basic and acidic residues" evidence="11">
    <location>
        <begin position="477"/>
        <end position="487"/>
    </location>
</feature>
<evidence type="ECO:0000256" key="6">
    <source>
        <dbReference type="ARBA" id="ARBA00023015"/>
    </source>
</evidence>
<dbReference type="InterPro" id="IPR050457">
    <property type="entry name" value="ZnFinger_BTB_dom_contain"/>
</dbReference>
<protein>
    <recommendedName>
        <fullName evidence="12">C2H2-type domain-containing protein</fullName>
    </recommendedName>
</protein>
<evidence type="ECO:0000256" key="5">
    <source>
        <dbReference type="ARBA" id="ARBA00022833"/>
    </source>
</evidence>
<evidence type="ECO:0000256" key="4">
    <source>
        <dbReference type="ARBA" id="ARBA00022771"/>
    </source>
</evidence>
<dbReference type="GO" id="GO:0003700">
    <property type="term" value="F:DNA-binding transcription factor activity"/>
    <property type="evidence" value="ECO:0000318"/>
    <property type="project" value="GO_Central"/>
</dbReference>
<evidence type="ECO:0000256" key="9">
    <source>
        <dbReference type="ARBA" id="ARBA00023242"/>
    </source>
</evidence>
<evidence type="ECO:0000313" key="13">
    <source>
        <dbReference type="EMBL" id="ESN91448.1"/>
    </source>
</evidence>
<evidence type="ECO:0000256" key="1">
    <source>
        <dbReference type="ARBA" id="ARBA00004123"/>
    </source>
</evidence>
<evidence type="ECO:0000313" key="15">
    <source>
        <dbReference type="Proteomes" id="UP000015101"/>
    </source>
</evidence>
<dbReference type="CTD" id="20211343"/>
<dbReference type="PANTHER" id="PTHR46105">
    <property type="entry name" value="AGAP004733-PA"/>
    <property type="match status" value="1"/>
</dbReference>
<comment type="subcellular location">
    <subcellularLocation>
        <location evidence="1">Nucleus</location>
    </subcellularLocation>
</comment>
<feature type="domain" description="C2H2-type" evidence="12">
    <location>
        <begin position="886"/>
        <end position="913"/>
    </location>
</feature>
<feature type="compositionally biased region" description="Acidic residues" evidence="11">
    <location>
        <begin position="446"/>
        <end position="459"/>
    </location>
</feature>
<keyword evidence="8" id="KW-0804">Transcription</keyword>
<organism evidence="14 15">
    <name type="scientific">Helobdella robusta</name>
    <name type="common">Californian leech</name>
    <dbReference type="NCBI Taxonomy" id="6412"/>
    <lineage>
        <taxon>Eukaryota</taxon>
        <taxon>Metazoa</taxon>
        <taxon>Spiralia</taxon>
        <taxon>Lophotrochozoa</taxon>
        <taxon>Annelida</taxon>
        <taxon>Clitellata</taxon>
        <taxon>Hirudinea</taxon>
        <taxon>Rhynchobdellida</taxon>
        <taxon>Glossiphoniidae</taxon>
        <taxon>Helobdella</taxon>
    </lineage>
</organism>
<evidence type="ECO:0000256" key="2">
    <source>
        <dbReference type="ARBA" id="ARBA00022723"/>
    </source>
</evidence>
<dbReference type="KEGG" id="hro:HELRODRAFT_189696"/>
<evidence type="ECO:0000256" key="11">
    <source>
        <dbReference type="SAM" id="MobiDB-lite"/>
    </source>
</evidence>
<keyword evidence="6" id="KW-0805">Transcription regulation</keyword>
<dbReference type="AlphaFoldDB" id="T1FR96"/>
<feature type="compositionally biased region" description="Polar residues" evidence="11">
    <location>
        <begin position="153"/>
        <end position="172"/>
    </location>
</feature>
<gene>
    <name evidence="14" type="primary">20211343</name>
    <name evidence="13" type="ORF">HELRODRAFT_189696</name>
</gene>
<dbReference type="RefSeq" id="XP_009030300.1">
    <property type="nucleotide sequence ID" value="XM_009032052.1"/>
</dbReference>
<evidence type="ECO:0000256" key="10">
    <source>
        <dbReference type="PROSITE-ProRule" id="PRU00042"/>
    </source>
</evidence>
<name>T1FR96_HELRO</name>
<evidence type="ECO:0000256" key="7">
    <source>
        <dbReference type="ARBA" id="ARBA00023125"/>
    </source>
</evidence>
<dbReference type="GO" id="GO:0006357">
    <property type="term" value="P:regulation of transcription by RNA polymerase II"/>
    <property type="evidence" value="ECO:0000318"/>
    <property type="project" value="GO_Central"/>
</dbReference>
<dbReference type="PROSITE" id="PS00028">
    <property type="entry name" value="ZINC_FINGER_C2H2_1"/>
    <property type="match status" value="2"/>
</dbReference>
<keyword evidence="3" id="KW-0677">Repeat</keyword>
<dbReference type="HOGENOM" id="CLU_304467_0_0_1"/>
<feature type="region of interest" description="Disordered" evidence="11">
    <location>
        <begin position="446"/>
        <end position="487"/>
    </location>
</feature>
<dbReference type="PANTHER" id="PTHR46105:SF5">
    <property type="entry name" value="ZINC FINGER AND BTB DOMAIN-CONTAINING PROTEIN 44 ISOFORM X1"/>
    <property type="match status" value="1"/>
</dbReference>
<keyword evidence="5" id="KW-0862">Zinc</keyword>
<reference evidence="13 15" key="2">
    <citation type="journal article" date="2013" name="Nature">
        <title>Insights into bilaterian evolution from three spiralian genomes.</title>
        <authorList>
            <person name="Simakov O."/>
            <person name="Marletaz F."/>
            <person name="Cho S.J."/>
            <person name="Edsinger-Gonzales E."/>
            <person name="Havlak P."/>
            <person name="Hellsten U."/>
            <person name="Kuo D.H."/>
            <person name="Larsson T."/>
            <person name="Lv J."/>
            <person name="Arendt D."/>
            <person name="Savage R."/>
            <person name="Osoegawa K."/>
            <person name="de Jong P."/>
            <person name="Grimwood J."/>
            <person name="Chapman J.A."/>
            <person name="Shapiro H."/>
            <person name="Aerts A."/>
            <person name="Otillar R.P."/>
            <person name="Terry A.Y."/>
            <person name="Boore J.L."/>
            <person name="Grigoriev I.V."/>
            <person name="Lindberg D.R."/>
            <person name="Seaver E.C."/>
            <person name="Weisblat D.A."/>
            <person name="Putnam N.H."/>
            <person name="Rokhsar D.S."/>
        </authorList>
    </citation>
    <scope>NUCLEOTIDE SEQUENCE</scope>
</reference>
<reference evidence="15" key="1">
    <citation type="submission" date="2012-12" db="EMBL/GenBank/DDBJ databases">
        <authorList>
            <person name="Hellsten U."/>
            <person name="Grimwood J."/>
            <person name="Chapman J.A."/>
            <person name="Shapiro H."/>
            <person name="Aerts A."/>
            <person name="Otillar R.P."/>
            <person name="Terry A.Y."/>
            <person name="Boore J.L."/>
            <person name="Simakov O."/>
            <person name="Marletaz F."/>
            <person name="Cho S.-J."/>
            <person name="Edsinger-Gonzales E."/>
            <person name="Havlak P."/>
            <person name="Kuo D.-H."/>
            <person name="Larsson T."/>
            <person name="Lv J."/>
            <person name="Arendt D."/>
            <person name="Savage R."/>
            <person name="Osoegawa K."/>
            <person name="de Jong P."/>
            <person name="Lindberg D.R."/>
            <person name="Seaver E.C."/>
            <person name="Weisblat D.A."/>
            <person name="Putnam N.H."/>
            <person name="Grigoriev I.V."/>
            <person name="Rokhsar D.S."/>
        </authorList>
    </citation>
    <scope>NUCLEOTIDE SEQUENCE</scope>
</reference>